<sequence length="63" mass="6952">NNSNRQPGMRKLQCGDSNLGRLSGVSSELFDQNGKILEHLNSWFSPTSLQLGFEPDTTGRAML</sequence>
<feature type="non-terminal residue" evidence="1">
    <location>
        <position position="1"/>
    </location>
</feature>
<reference evidence="1" key="1">
    <citation type="journal article" date="2023" name="IScience">
        <title>Live-bearing cockroach genome reveals convergent evolutionary mechanisms linked to viviparity in insects and beyond.</title>
        <authorList>
            <person name="Fouks B."/>
            <person name="Harrison M.C."/>
            <person name="Mikhailova A.A."/>
            <person name="Marchal E."/>
            <person name="English S."/>
            <person name="Carruthers M."/>
            <person name="Jennings E.C."/>
            <person name="Chiamaka E.L."/>
            <person name="Frigard R.A."/>
            <person name="Pippel M."/>
            <person name="Attardo G.M."/>
            <person name="Benoit J.B."/>
            <person name="Bornberg-Bauer E."/>
            <person name="Tobe S.S."/>
        </authorList>
    </citation>
    <scope>NUCLEOTIDE SEQUENCE</scope>
    <source>
        <strain evidence="1">Stay&amp;Tobe</strain>
    </source>
</reference>
<organism evidence="1 2">
    <name type="scientific">Diploptera punctata</name>
    <name type="common">Pacific beetle cockroach</name>
    <dbReference type="NCBI Taxonomy" id="6984"/>
    <lineage>
        <taxon>Eukaryota</taxon>
        <taxon>Metazoa</taxon>
        <taxon>Ecdysozoa</taxon>
        <taxon>Arthropoda</taxon>
        <taxon>Hexapoda</taxon>
        <taxon>Insecta</taxon>
        <taxon>Pterygota</taxon>
        <taxon>Neoptera</taxon>
        <taxon>Polyneoptera</taxon>
        <taxon>Dictyoptera</taxon>
        <taxon>Blattodea</taxon>
        <taxon>Blaberoidea</taxon>
        <taxon>Blaberidae</taxon>
        <taxon>Diplopterinae</taxon>
        <taxon>Diploptera</taxon>
    </lineage>
</organism>
<evidence type="ECO:0000313" key="1">
    <source>
        <dbReference type="EMBL" id="KAJ9582074.1"/>
    </source>
</evidence>
<proteinExistence type="predicted"/>
<comment type="caution">
    <text evidence="1">The sequence shown here is derived from an EMBL/GenBank/DDBJ whole genome shotgun (WGS) entry which is preliminary data.</text>
</comment>
<dbReference type="AlphaFoldDB" id="A0AAD8E9X2"/>
<name>A0AAD8E9X2_DIPPU</name>
<reference evidence="1" key="2">
    <citation type="submission" date="2023-05" db="EMBL/GenBank/DDBJ databases">
        <authorList>
            <person name="Fouks B."/>
        </authorList>
    </citation>
    <scope>NUCLEOTIDE SEQUENCE</scope>
    <source>
        <strain evidence="1">Stay&amp;Tobe</strain>
        <tissue evidence="1">Testes</tissue>
    </source>
</reference>
<evidence type="ECO:0000313" key="2">
    <source>
        <dbReference type="Proteomes" id="UP001233999"/>
    </source>
</evidence>
<gene>
    <name evidence="1" type="ORF">L9F63_003576</name>
</gene>
<dbReference type="EMBL" id="JASPKZ010007830">
    <property type="protein sequence ID" value="KAJ9582074.1"/>
    <property type="molecule type" value="Genomic_DNA"/>
</dbReference>
<dbReference type="Proteomes" id="UP001233999">
    <property type="component" value="Unassembled WGS sequence"/>
</dbReference>
<keyword evidence="2" id="KW-1185">Reference proteome</keyword>
<protein>
    <submittedName>
        <fullName evidence="1">Uncharacterized protein</fullName>
    </submittedName>
</protein>
<accession>A0AAD8E9X2</accession>
<feature type="non-terminal residue" evidence="1">
    <location>
        <position position="63"/>
    </location>
</feature>